<feature type="region of interest" description="Disordered" evidence="10">
    <location>
        <begin position="575"/>
        <end position="602"/>
    </location>
</feature>
<evidence type="ECO:0000256" key="3">
    <source>
        <dbReference type="ARBA" id="ARBA00006599"/>
    </source>
</evidence>
<dbReference type="SUPFAM" id="SSF103511">
    <property type="entry name" value="Chlorophyll a-b binding protein"/>
    <property type="match status" value="1"/>
</dbReference>
<dbReference type="Pfam" id="PF05834">
    <property type="entry name" value="Lycopene_cycl"/>
    <property type="match status" value="2"/>
</dbReference>
<keyword evidence="5" id="KW-0150">Chloroplast</keyword>
<accession>C1EFJ5</accession>
<comment type="pathway">
    <text evidence="9">Carotenoid biosynthesis; beta-zeacarotene biosynthesis.</text>
</comment>
<dbReference type="Pfam" id="PF00504">
    <property type="entry name" value="Chloroa_b-bind"/>
    <property type="match status" value="1"/>
</dbReference>
<feature type="region of interest" description="Disordered" evidence="10">
    <location>
        <begin position="1"/>
        <end position="110"/>
    </location>
</feature>
<evidence type="ECO:0000256" key="6">
    <source>
        <dbReference type="ARBA" id="ARBA00022640"/>
    </source>
</evidence>
<keyword evidence="8" id="KW-0520">NAD</keyword>
<dbReference type="OrthoDB" id="1716816at2759"/>
<evidence type="ECO:0000313" key="12">
    <source>
        <dbReference type="Proteomes" id="UP000002009"/>
    </source>
</evidence>
<organism evidence="11 12">
    <name type="scientific">Micromonas commoda (strain RCC299 / NOUM17 / CCMP2709)</name>
    <name type="common">Picoplanktonic green alga</name>
    <dbReference type="NCBI Taxonomy" id="296587"/>
    <lineage>
        <taxon>Eukaryota</taxon>
        <taxon>Viridiplantae</taxon>
        <taxon>Chlorophyta</taxon>
        <taxon>Mamiellophyceae</taxon>
        <taxon>Mamiellales</taxon>
        <taxon>Mamiellaceae</taxon>
        <taxon>Micromonas</taxon>
    </lineage>
</organism>
<dbReference type="GO" id="GO:0016705">
    <property type="term" value="F:oxidoreductase activity, acting on paired donors, with incorporation or reduction of molecular oxygen"/>
    <property type="evidence" value="ECO:0007669"/>
    <property type="project" value="InterPro"/>
</dbReference>
<feature type="compositionally biased region" description="Gly residues" evidence="10">
    <location>
        <begin position="1162"/>
        <end position="1175"/>
    </location>
</feature>
<feature type="compositionally biased region" description="Low complexity" evidence="10">
    <location>
        <begin position="1"/>
        <end position="38"/>
    </location>
</feature>
<dbReference type="Proteomes" id="UP000002009">
    <property type="component" value="Chromosome 13"/>
</dbReference>
<feature type="region of interest" description="Disordered" evidence="10">
    <location>
        <begin position="1149"/>
        <end position="1197"/>
    </location>
</feature>
<dbReference type="EMBL" id="CP001331">
    <property type="protein sequence ID" value="ACO66866.1"/>
    <property type="molecule type" value="Genomic_DNA"/>
</dbReference>
<dbReference type="InterPro" id="IPR036188">
    <property type="entry name" value="FAD/NAD-bd_sf"/>
</dbReference>
<dbReference type="EC" id="5.5.1.19" evidence="4"/>
<dbReference type="RefSeq" id="XP_002505608.1">
    <property type="nucleotide sequence ID" value="XM_002505562.1"/>
</dbReference>
<comment type="subcellular location">
    <subcellularLocation>
        <location evidence="1">Plastid</location>
        <location evidence="1">Chloroplast</location>
    </subcellularLocation>
</comment>
<dbReference type="GO" id="GO:0016117">
    <property type="term" value="P:carotenoid biosynthetic process"/>
    <property type="evidence" value="ECO:0007669"/>
    <property type="project" value="UniProtKB-KW"/>
</dbReference>
<dbReference type="InterPro" id="IPR010108">
    <property type="entry name" value="Lycopene_cyclase_b/e"/>
</dbReference>
<gene>
    <name evidence="11" type="ORF">MICPUN_63812</name>
</gene>
<evidence type="ECO:0000256" key="4">
    <source>
        <dbReference type="ARBA" id="ARBA00012242"/>
    </source>
</evidence>
<name>C1EFJ5_MICCC</name>
<sequence>MATSSARAPAAAATASGSWAPSTSRRVAARSRPAPATALERSVGVGPGASRWATDGSSRWATVALGRRHEKERRRLAGRPARAVTEPAGDVPISSPPPTADKRDGKSYDQTGQHTIELPELTESSRLDRFDLVIVGCGPAGLSAADRASSKGLRVALIDPTPLKRWQNNYGVWVDEFENLGLTDCFNKVWPRAKVVIDDARPDGIDLLRPYGQVNRIALKDKFLKRCVDQGVVFGACAVEGVAHEGEGSVVTLKGGADGKFAGREVHAKMVLDATGHARKLVQFEREFTPGYQAAFGIMCETDGPHGLDLDTMLFMDWRDEHLSPRYKEMNSQHPTFLYAMPFTETKIFFEETSLVERPGLEFDDLKVKLKQRLAKMGIKVKSVQEEEYCLIPMGGVLPTLPQRTLGVGGTAGMVHPSTGFMVSKTLLSVRSLVDTLVDELKAGGTGGGARIDADGVAERVWQSVWPDEELRMRTFMCFGMETLMELDIKGTRQFFETFFKMEQDVWGGFLSWRIKPLGLVKLGGVLFFKFSNYMRFNFVWSALPFMASFIKNFATADNTFNSDKWGGLVLQKPKLTSVPGQGPIPRPDTDKKTNPAAEPISSSSIDFSKLIAGGDIDKPQQASKLRPDREWIEFQQRKIFKDQAPIVDVLEPLANDATVDVLVVGAGPAGLAVAAEMANRGVSVGLIAPDTPFVNNYGVWLDEFEELGLTDCLLHKYDDALVWFNDRDPAAGIGLNRAYGQVCRRRLREKLLARCKAAGVRYAPGLVDQLKHGDAEKGELSVVSGAIKRDGGDDVSFNMSAKVVVCGTGHNRDMLQYEDGPGPGWQTAYGIEVKMPGHPFEVNKAVFMDFRQSDPELEDGSVESGVWRVPSFLYVLPVDENTVFVEETCLVARVQVPFDELKRRLYRRLSRMGLNVTQDQILEEEASWIPLGGTPPTSPQRTLAYGAAAGLVHPASGYSIVNSLRRAPAFADAVVSGLKAGGSAEAATRGWDVLWGDEPRRQVGFYQFGMELLMSLRIEQMRNFFGTFFALPKELSAGFLGNNLTSVQLLQFALTVFFQGNWELRALLLTHLSSAGAGVRLGKAYAYPLLRALGAGTESSVSVVDRKKPPQEPNFSSFARDLFSAEEQGFLPGFQGKDWWAVGTRPEYGERRRDDDDDEAGNGGGGAGGGGAGGSPQSSKASAGTEGRPRDLVSSSMNANAATSLGGDQGSMAYWSNGSAALVVTSAVRNTGARVDDLYGERRKKFLPAALLNVTGQGVVPPYLTGEMPGDVGWDPLQMGAQRDIMKLRERELIHGRWAMLAAIGVLVPESTARLSLFGTPGQHWWNTHIEWTGTNSGIPELTYLGENIPWGVFWLPIIHLPLFFVAEMLRTGRLEVEAFKDLDRLYPGGKLFDPLGIGGGVSDEELKILKTIEIQHCRLAMIASFGFIVEALAWGAGPLDVFGGA</sequence>
<evidence type="ECO:0000256" key="7">
    <source>
        <dbReference type="ARBA" id="ARBA00022746"/>
    </source>
</evidence>
<keyword evidence="7" id="KW-0125">Carotenoid biosynthesis</keyword>
<evidence type="ECO:0000256" key="8">
    <source>
        <dbReference type="ARBA" id="ARBA00023027"/>
    </source>
</evidence>
<dbReference type="GO" id="GO:0009507">
    <property type="term" value="C:chloroplast"/>
    <property type="evidence" value="ECO:0007669"/>
    <property type="project" value="UniProtKB-SubCell"/>
</dbReference>
<proteinExistence type="inferred from homology"/>
<dbReference type="KEGG" id="mis:MICPUN_63812"/>
<evidence type="ECO:0000256" key="1">
    <source>
        <dbReference type="ARBA" id="ARBA00004229"/>
    </source>
</evidence>
<dbReference type="GeneID" id="8248769"/>
<evidence type="ECO:0000256" key="9">
    <source>
        <dbReference type="ARBA" id="ARBA00037906"/>
    </source>
</evidence>
<dbReference type="PANTHER" id="PTHR39757">
    <property type="match status" value="1"/>
</dbReference>
<reference evidence="11 12" key="1">
    <citation type="journal article" date="2009" name="Science">
        <title>Green evolution and dynamic adaptations revealed by genomes of the marine picoeukaryotes Micromonas.</title>
        <authorList>
            <person name="Worden A.Z."/>
            <person name="Lee J.H."/>
            <person name="Mock T."/>
            <person name="Rouze P."/>
            <person name="Simmons M.P."/>
            <person name="Aerts A.L."/>
            <person name="Allen A.E."/>
            <person name="Cuvelier M.L."/>
            <person name="Derelle E."/>
            <person name="Everett M.V."/>
            <person name="Foulon E."/>
            <person name="Grimwood J."/>
            <person name="Gundlach H."/>
            <person name="Henrissat B."/>
            <person name="Napoli C."/>
            <person name="McDonald S.M."/>
            <person name="Parker M.S."/>
            <person name="Rombauts S."/>
            <person name="Salamov A."/>
            <person name="Von Dassow P."/>
            <person name="Badger J.H."/>
            <person name="Coutinho P.M."/>
            <person name="Demir E."/>
            <person name="Dubchak I."/>
            <person name="Gentemann C."/>
            <person name="Eikrem W."/>
            <person name="Gready J.E."/>
            <person name="John U."/>
            <person name="Lanier W."/>
            <person name="Lindquist E.A."/>
            <person name="Lucas S."/>
            <person name="Mayer K.F."/>
            <person name="Moreau H."/>
            <person name="Not F."/>
            <person name="Otillar R."/>
            <person name="Panaud O."/>
            <person name="Pangilinan J."/>
            <person name="Paulsen I."/>
            <person name="Piegu B."/>
            <person name="Poliakov A."/>
            <person name="Robbens S."/>
            <person name="Schmutz J."/>
            <person name="Toulza E."/>
            <person name="Wyss T."/>
            <person name="Zelensky A."/>
            <person name="Zhou K."/>
            <person name="Armbrust E.V."/>
            <person name="Bhattacharya D."/>
            <person name="Goodenough U.W."/>
            <person name="Van de Peer Y."/>
            <person name="Grigoriev I.V."/>
        </authorList>
    </citation>
    <scope>NUCLEOTIDE SEQUENCE [LARGE SCALE GENOMIC DNA]</scope>
    <source>
        <strain evidence="12">RCC299 / NOUM17</strain>
    </source>
</reference>
<keyword evidence="6" id="KW-0934">Plastid</keyword>
<dbReference type="eggNOG" id="ENOG502QT2F">
    <property type="taxonomic scope" value="Eukaryota"/>
</dbReference>
<protein>
    <recommendedName>
        <fullName evidence="4">lycopene beta-cyclase</fullName>
        <ecNumber evidence="4">5.5.1.19</ecNumber>
    </recommendedName>
</protein>
<evidence type="ECO:0000256" key="10">
    <source>
        <dbReference type="SAM" id="MobiDB-lite"/>
    </source>
</evidence>
<keyword evidence="12" id="KW-1185">Reference proteome</keyword>
<comment type="similarity">
    <text evidence="3">Belongs to the lycopene cyclase family.</text>
</comment>
<dbReference type="SUPFAM" id="SSF51905">
    <property type="entry name" value="FAD/NAD(P)-binding domain"/>
    <property type="match status" value="2"/>
</dbReference>
<dbReference type="STRING" id="296587.C1EFJ5"/>
<dbReference type="GO" id="GO:0016860">
    <property type="term" value="F:intramolecular oxidoreductase activity"/>
    <property type="evidence" value="ECO:0007669"/>
    <property type="project" value="UniProtKB-ARBA"/>
</dbReference>
<comment type="pathway">
    <text evidence="2">Carotenoid biosynthesis; beta-carotene biosynthesis.</text>
</comment>
<evidence type="ECO:0000313" key="11">
    <source>
        <dbReference type="EMBL" id="ACO66866.1"/>
    </source>
</evidence>
<dbReference type="NCBIfam" id="TIGR01790">
    <property type="entry name" value="carotene-cycl"/>
    <property type="match status" value="2"/>
</dbReference>
<dbReference type="Gene3D" id="1.10.3460.10">
    <property type="entry name" value="Chlorophyll a/b binding protein domain"/>
    <property type="match status" value="1"/>
</dbReference>
<dbReference type="InParanoid" id="C1EFJ5"/>
<dbReference type="InterPro" id="IPR022796">
    <property type="entry name" value="Chloroa_b-bind"/>
</dbReference>
<dbReference type="PRINTS" id="PR00419">
    <property type="entry name" value="ADXRDTASE"/>
</dbReference>
<dbReference type="SMR" id="C1EFJ5"/>
<dbReference type="Gene3D" id="3.50.50.60">
    <property type="entry name" value="FAD/NAD(P)-binding domain"/>
    <property type="match status" value="2"/>
</dbReference>
<evidence type="ECO:0000256" key="2">
    <source>
        <dbReference type="ARBA" id="ARBA00005089"/>
    </source>
</evidence>
<dbReference type="PANTHER" id="PTHR39757:SF5">
    <property type="entry name" value="OS02G0190600 PROTEIN"/>
    <property type="match status" value="1"/>
</dbReference>
<evidence type="ECO:0000256" key="5">
    <source>
        <dbReference type="ARBA" id="ARBA00022528"/>
    </source>
</evidence>
<dbReference type="OMA" id="RELIHGR"/>